<name>A0A1C7MGA3_GRIFR</name>
<sequence length="92" mass="10028">MHIDTLQQRVTDNAPHCSLSASNPTFSRSDFSSAICHGRIDPAHSEAFCTAYSQLLKMSAQELQEDHARLQKIPPSMPGHPGSIKGNDRVVG</sequence>
<keyword evidence="3" id="KW-1185">Reference proteome</keyword>
<dbReference type="AlphaFoldDB" id="A0A1C7MGA3"/>
<gene>
    <name evidence="2" type="ORF">A0H81_06164</name>
</gene>
<comment type="caution">
    <text evidence="2">The sequence shown here is derived from an EMBL/GenBank/DDBJ whole genome shotgun (WGS) entry which is preliminary data.</text>
</comment>
<protein>
    <submittedName>
        <fullName evidence="2">Uncharacterized protein</fullName>
    </submittedName>
</protein>
<reference evidence="2 3" key="1">
    <citation type="submission" date="2016-03" db="EMBL/GenBank/DDBJ databases">
        <title>Whole genome sequencing of Grifola frondosa 9006-11.</title>
        <authorList>
            <person name="Min B."/>
            <person name="Park H."/>
            <person name="Kim J.-G."/>
            <person name="Cho H."/>
            <person name="Oh Y.-L."/>
            <person name="Kong W.-S."/>
            <person name="Choi I.-G."/>
        </authorList>
    </citation>
    <scope>NUCLEOTIDE SEQUENCE [LARGE SCALE GENOMIC DNA]</scope>
    <source>
        <strain evidence="2 3">9006-11</strain>
    </source>
</reference>
<dbReference type="Proteomes" id="UP000092993">
    <property type="component" value="Unassembled WGS sequence"/>
</dbReference>
<evidence type="ECO:0000313" key="2">
    <source>
        <dbReference type="EMBL" id="OBZ74044.1"/>
    </source>
</evidence>
<evidence type="ECO:0000313" key="3">
    <source>
        <dbReference type="Proteomes" id="UP000092993"/>
    </source>
</evidence>
<accession>A0A1C7MGA3</accession>
<feature type="region of interest" description="Disordered" evidence="1">
    <location>
        <begin position="66"/>
        <end position="92"/>
    </location>
</feature>
<organism evidence="2 3">
    <name type="scientific">Grifola frondosa</name>
    <name type="common">Maitake</name>
    <name type="synonym">Polyporus frondosus</name>
    <dbReference type="NCBI Taxonomy" id="5627"/>
    <lineage>
        <taxon>Eukaryota</taxon>
        <taxon>Fungi</taxon>
        <taxon>Dikarya</taxon>
        <taxon>Basidiomycota</taxon>
        <taxon>Agaricomycotina</taxon>
        <taxon>Agaricomycetes</taxon>
        <taxon>Polyporales</taxon>
        <taxon>Grifolaceae</taxon>
        <taxon>Grifola</taxon>
    </lineage>
</organism>
<proteinExistence type="predicted"/>
<evidence type="ECO:0000256" key="1">
    <source>
        <dbReference type="SAM" id="MobiDB-lite"/>
    </source>
</evidence>
<dbReference type="EMBL" id="LUGG01000006">
    <property type="protein sequence ID" value="OBZ74044.1"/>
    <property type="molecule type" value="Genomic_DNA"/>
</dbReference>